<gene>
    <name evidence="2" type="ORF">EVB93_350</name>
</gene>
<sequence>MENVKYLENGSIQADIDGQTVIIPDDMGNRYRQMVLEWESQGNEISPYIPPRPTSDQINAERERRISKGISIEVTGVGSIPITGTTQDTRNLQSLFSVATSRISTGDTTTITPFRDANNATQNLTPGQIVELFLKSTAYLSYLYDKSWTIKAMDPIPYNFADDEYWTD</sequence>
<evidence type="ECO:0000313" key="3">
    <source>
        <dbReference type="Proteomes" id="UP000629603"/>
    </source>
</evidence>
<reference evidence="2 3" key="1">
    <citation type="submission" date="2020-01" db="EMBL/GenBank/DDBJ databases">
        <title>Patterns of diversity and host range of bacteriophage communities associated with bean-nodulatin bacteria.</title>
        <authorList>
            <person name="Vann Cauwenberghe J."/>
            <person name="Santamaria R.I."/>
            <person name="Bustos P."/>
            <person name="Juarez S."/>
            <person name="Gonzalez V."/>
        </authorList>
    </citation>
    <scope>NUCLEOTIDE SEQUENCE [LARGE SCALE GENOMIC DNA]</scope>
</reference>
<accession>A0A7S5R5P1</accession>
<name>A0A7S5R5P1_9CAUD</name>
<dbReference type="Pfam" id="PF14301">
    <property type="entry name" value="DUF4376"/>
    <property type="match status" value="1"/>
</dbReference>
<evidence type="ECO:0000313" key="2">
    <source>
        <dbReference type="EMBL" id="QIG71437.1"/>
    </source>
</evidence>
<evidence type="ECO:0000259" key="1">
    <source>
        <dbReference type="Pfam" id="PF14301"/>
    </source>
</evidence>
<dbReference type="Proteomes" id="UP000629603">
    <property type="component" value="Segment"/>
</dbReference>
<organism evidence="2 3">
    <name type="scientific">Rhizobium phage RHph_TM30</name>
    <dbReference type="NCBI Taxonomy" id="2509764"/>
    <lineage>
        <taxon>Viruses</taxon>
        <taxon>Duplodnaviria</taxon>
        <taxon>Heunggongvirae</taxon>
        <taxon>Uroviricota</taxon>
        <taxon>Caudoviricetes</taxon>
        <taxon>Kleczkowskaviridae</taxon>
        <taxon>Cuauhnahuacvirus</taxon>
        <taxon>Cuauhnahuacvirus TM30</taxon>
    </lineage>
</organism>
<feature type="domain" description="DUF4376" evidence="1">
    <location>
        <begin position="55"/>
        <end position="152"/>
    </location>
</feature>
<dbReference type="EMBL" id="MN988521">
    <property type="protein sequence ID" value="QIG71437.1"/>
    <property type="molecule type" value="Genomic_DNA"/>
</dbReference>
<protein>
    <submittedName>
        <fullName evidence="2">DUF4376 domain-containing protein</fullName>
    </submittedName>
</protein>
<proteinExistence type="predicted"/>
<dbReference type="InterPro" id="IPR025484">
    <property type="entry name" value="DUF4376"/>
</dbReference>
<keyword evidence="3" id="KW-1185">Reference proteome</keyword>